<feature type="transmembrane region" description="Helical" evidence="2">
    <location>
        <begin position="144"/>
        <end position="166"/>
    </location>
</feature>
<feature type="transmembrane region" description="Helical" evidence="2">
    <location>
        <begin position="332"/>
        <end position="350"/>
    </location>
</feature>
<comment type="caution">
    <text evidence="3">The sequence shown here is derived from an EMBL/GenBank/DDBJ whole genome shotgun (WGS) entry which is preliminary data.</text>
</comment>
<dbReference type="PANTHER" id="PTHR11328">
    <property type="entry name" value="MAJOR FACILITATOR SUPERFAMILY DOMAIN-CONTAINING PROTEIN"/>
    <property type="match status" value="1"/>
</dbReference>
<dbReference type="EMBL" id="JBEZUR010000034">
    <property type="protein sequence ID" value="MEU3556486.1"/>
    <property type="molecule type" value="Genomic_DNA"/>
</dbReference>
<keyword evidence="4" id="KW-1185">Reference proteome</keyword>
<organism evidence="3 4">
    <name type="scientific">Streptomyces fragilis</name>
    <dbReference type="NCBI Taxonomy" id="67301"/>
    <lineage>
        <taxon>Bacteria</taxon>
        <taxon>Bacillati</taxon>
        <taxon>Actinomycetota</taxon>
        <taxon>Actinomycetes</taxon>
        <taxon>Kitasatosporales</taxon>
        <taxon>Streptomycetaceae</taxon>
        <taxon>Streptomyces</taxon>
    </lineage>
</organism>
<evidence type="ECO:0000313" key="3">
    <source>
        <dbReference type="EMBL" id="MEU3556486.1"/>
    </source>
</evidence>
<protein>
    <submittedName>
        <fullName evidence="3">MFS transporter</fullName>
    </submittedName>
</protein>
<dbReference type="SUPFAM" id="SSF103473">
    <property type="entry name" value="MFS general substrate transporter"/>
    <property type="match status" value="1"/>
</dbReference>
<keyword evidence="2" id="KW-0812">Transmembrane</keyword>
<dbReference type="InterPro" id="IPR036259">
    <property type="entry name" value="MFS_trans_sf"/>
</dbReference>
<dbReference type="Gene3D" id="1.20.1250.20">
    <property type="entry name" value="MFS general substrate transporter like domains"/>
    <property type="match status" value="2"/>
</dbReference>
<accession>A0ABV2YL85</accession>
<feature type="transmembrane region" description="Helical" evidence="2">
    <location>
        <begin position="117"/>
        <end position="138"/>
    </location>
</feature>
<keyword evidence="2" id="KW-0472">Membrane</keyword>
<feature type="transmembrane region" description="Helical" evidence="2">
    <location>
        <begin position="212"/>
        <end position="232"/>
    </location>
</feature>
<feature type="compositionally biased region" description="Low complexity" evidence="1">
    <location>
        <begin position="13"/>
        <end position="27"/>
    </location>
</feature>
<feature type="transmembrane region" description="Helical" evidence="2">
    <location>
        <begin position="443"/>
        <end position="462"/>
    </location>
</feature>
<feature type="transmembrane region" description="Helical" evidence="2">
    <location>
        <begin position="401"/>
        <end position="423"/>
    </location>
</feature>
<dbReference type="InterPro" id="IPR039672">
    <property type="entry name" value="MFS_2"/>
</dbReference>
<feature type="transmembrane region" description="Helical" evidence="2">
    <location>
        <begin position="77"/>
        <end position="96"/>
    </location>
</feature>
<feature type="transmembrane region" description="Helical" evidence="2">
    <location>
        <begin position="49"/>
        <end position="71"/>
    </location>
</feature>
<feature type="compositionally biased region" description="Basic and acidic residues" evidence="1">
    <location>
        <begin position="1"/>
        <end position="12"/>
    </location>
</feature>
<reference evidence="3 4" key="1">
    <citation type="submission" date="2024-06" db="EMBL/GenBank/DDBJ databases">
        <title>The Natural Products Discovery Center: Release of the First 8490 Sequenced Strains for Exploring Actinobacteria Biosynthetic Diversity.</title>
        <authorList>
            <person name="Kalkreuter E."/>
            <person name="Kautsar S.A."/>
            <person name="Yang D."/>
            <person name="Bader C.D."/>
            <person name="Teijaro C.N."/>
            <person name="Fluegel L."/>
            <person name="Davis C.M."/>
            <person name="Simpson J.R."/>
            <person name="Lauterbach L."/>
            <person name="Steele A.D."/>
            <person name="Gui C."/>
            <person name="Meng S."/>
            <person name="Li G."/>
            <person name="Viehrig K."/>
            <person name="Ye F."/>
            <person name="Su P."/>
            <person name="Kiefer A.F."/>
            <person name="Nichols A."/>
            <person name="Cepeda A.J."/>
            <person name="Yan W."/>
            <person name="Fan B."/>
            <person name="Jiang Y."/>
            <person name="Adhikari A."/>
            <person name="Zheng C.-J."/>
            <person name="Schuster L."/>
            <person name="Cowan T.M."/>
            <person name="Smanski M.J."/>
            <person name="Chevrette M.G."/>
            <person name="De Carvalho L.P.S."/>
            <person name="Shen B."/>
        </authorList>
    </citation>
    <scope>NUCLEOTIDE SEQUENCE [LARGE SCALE GENOMIC DNA]</scope>
    <source>
        <strain evidence="3 4">NPDC038104</strain>
    </source>
</reference>
<evidence type="ECO:0000313" key="4">
    <source>
        <dbReference type="Proteomes" id="UP001550850"/>
    </source>
</evidence>
<dbReference type="Pfam" id="PF13347">
    <property type="entry name" value="MFS_2"/>
    <property type="match status" value="1"/>
</dbReference>
<feature type="transmembrane region" description="Helical" evidence="2">
    <location>
        <begin position="303"/>
        <end position="320"/>
    </location>
</feature>
<gene>
    <name evidence="3" type="ORF">AB0E65_20085</name>
</gene>
<name>A0ABV2YL85_9ACTN</name>
<feature type="region of interest" description="Disordered" evidence="1">
    <location>
        <begin position="1"/>
        <end position="27"/>
    </location>
</feature>
<dbReference type="PANTHER" id="PTHR11328:SF24">
    <property type="entry name" value="MAJOR FACILITATOR SUPERFAMILY (MFS) PROFILE DOMAIN-CONTAINING PROTEIN"/>
    <property type="match status" value="1"/>
</dbReference>
<evidence type="ECO:0000256" key="1">
    <source>
        <dbReference type="SAM" id="MobiDB-lite"/>
    </source>
</evidence>
<sequence length="478" mass="49753">MTHETPAEEKPVRGNAPAGASGARRGTASIEGAASGGAVKASTGALLRYSAGSLGMGVWITVPGMLLLYFMTDTLGVGPALAGVTLLIPKVVDAVAHPALGTWSDREARRHGHRRRMLSVGLALAFALTALFTVPSGLSGVGAALWVGVTYTAGNLLFACFQVPYVTTPTELRVGYHERTRVFMFRMAALTVGLLATGVAAPALVASGERDAYSRAAMMLAAFMIVTGLVAVRGVRRLTEECGTLPPPDEGHSVLADVRTALRDRDFRPLLLAYLVTSTTTHLFLAAVPYYTAYILGDEKLTSVLMGAFLGPAVLVGPLWQALSRRHGKQRALMTAQALFLAGCLGLWPAGELGAAATVALAVLLGVAFAGLQLLSFSMLSDAVAAAEARGGTRAGAYSGIWTATDATGTALGPYLYALALAVGGCVATTEGTAPQPQRALDLLLIGFTALPAALMALALFFQRRCRLDERGRPETVA</sequence>
<feature type="transmembrane region" description="Helical" evidence="2">
    <location>
        <begin position="356"/>
        <end position="380"/>
    </location>
</feature>
<feature type="transmembrane region" description="Helical" evidence="2">
    <location>
        <begin position="187"/>
        <end position="206"/>
    </location>
</feature>
<proteinExistence type="predicted"/>
<evidence type="ECO:0000256" key="2">
    <source>
        <dbReference type="SAM" id="Phobius"/>
    </source>
</evidence>
<keyword evidence="2" id="KW-1133">Transmembrane helix</keyword>
<dbReference type="RefSeq" id="WP_108957211.1">
    <property type="nucleotide sequence ID" value="NZ_BEVZ01000012.1"/>
</dbReference>
<dbReference type="Proteomes" id="UP001550850">
    <property type="component" value="Unassembled WGS sequence"/>
</dbReference>
<feature type="transmembrane region" description="Helical" evidence="2">
    <location>
        <begin position="271"/>
        <end position="291"/>
    </location>
</feature>